<organism evidence="2 3">
    <name type="scientific">Borreliella garinii PBr</name>
    <dbReference type="NCBI Taxonomy" id="498743"/>
    <lineage>
        <taxon>Bacteria</taxon>
        <taxon>Pseudomonadati</taxon>
        <taxon>Spirochaetota</taxon>
        <taxon>Spirochaetia</taxon>
        <taxon>Spirochaetales</taxon>
        <taxon>Borreliaceae</taxon>
        <taxon>Borreliella</taxon>
    </lineage>
</organism>
<keyword evidence="1" id="KW-0812">Transmembrane</keyword>
<name>B8F1A0_BORGR</name>
<dbReference type="AlphaFoldDB" id="B8F1A0"/>
<protein>
    <submittedName>
        <fullName evidence="2">Uncharacterized protein</fullName>
    </submittedName>
</protein>
<evidence type="ECO:0000313" key="2">
    <source>
        <dbReference type="EMBL" id="ACL34741.1"/>
    </source>
</evidence>
<feature type="transmembrane region" description="Helical" evidence="1">
    <location>
        <begin position="6"/>
        <end position="24"/>
    </location>
</feature>
<sequence length="41" mass="5017">MHNSSYIFLIFFLNACLVEIEYLAPFDEEKFELKIFSEDFY</sequence>
<reference evidence="2 3" key="1">
    <citation type="journal article" date="2011" name="J. Bacteriol.">
        <title>Whole-genome sequences of two Borrelia afzelii and two Borrelia garinii Lyme disease agent isolates.</title>
        <authorList>
            <person name="Casjens S.R."/>
            <person name="Mongodin E.F."/>
            <person name="Qiu W.-G."/>
            <person name="Dunn J.J."/>
            <person name="Luft B.J."/>
            <person name="Fraser-Liggett C.M."/>
            <person name="Schutzer S.E."/>
        </authorList>
    </citation>
    <scope>NUCLEOTIDE SEQUENCE [LARGE SCALE GENOMIC DNA]</scope>
    <source>
        <strain evidence="2 3">PBr</strain>
    </source>
</reference>
<proteinExistence type="predicted"/>
<keyword evidence="1" id="KW-1133">Transmembrane helix</keyword>
<keyword evidence="1" id="KW-0472">Membrane</keyword>
<keyword evidence="2" id="KW-0614">Plasmid</keyword>
<evidence type="ECO:0000313" key="3">
    <source>
        <dbReference type="Proteomes" id="UP000006103"/>
    </source>
</evidence>
<dbReference type="EMBL" id="CP001306">
    <property type="protein sequence ID" value="ACL34741.1"/>
    <property type="molecule type" value="Genomic_DNA"/>
</dbReference>
<accession>B8F1A0</accession>
<geneLocation type="plasmid" evidence="2 3">
    <name>PBr_cp32-10</name>
</geneLocation>
<gene>
    <name evidence="2" type="ORF">BGAPBR_Q0023</name>
</gene>
<evidence type="ECO:0000256" key="1">
    <source>
        <dbReference type="SAM" id="Phobius"/>
    </source>
</evidence>
<dbReference type="Proteomes" id="UP000006103">
    <property type="component" value="Plasmid PBr_cp32-10"/>
</dbReference>
<keyword evidence="3" id="KW-1185">Reference proteome</keyword>